<dbReference type="Pfam" id="PF00563">
    <property type="entry name" value="EAL"/>
    <property type="match status" value="1"/>
</dbReference>
<dbReference type="Pfam" id="PF12860">
    <property type="entry name" value="PAS_7"/>
    <property type="match status" value="1"/>
</dbReference>
<reference evidence="4" key="1">
    <citation type="journal article" date="2014" name="Int. J. Syst. Evol. Microbiol.">
        <title>Complete genome of a new Firmicutes species belonging to the dominant human colonic microbiota ('Ruminococcus bicirculans') reveals two chromosomes and a selective capacity to utilize plant glucans.</title>
        <authorList>
            <consortium name="NISC Comparative Sequencing Program"/>
            <person name="Wegmann U."/>
            <person name="Louis P."/>
            <person name="Goesmann A."/>
            <person name="Henrissat B."/>
            <person name="Duncan S.H."/>
            <person name="Flint H.J."/>
        </authorList>
    </citation>
    <scope>NUCLEOTIDE SEQUENCE</scope>
    <source>
        <strain evidence="4">NBRC 107169</strain>
    </source>
</reference>
<sequence length="639" mass="72623">MHRLLVRQIASAKDDAGNIDIEKLAKLVDGAYKEIDLDAQRRERATRLMNEELDELNSELRKTVEKTKEQNTWFEAAINAMHQGLCLFGANDDLQVFNQQYCAMFGLAETQMWQGMTLRELLETRADKDLFFGDDWEDFVAHCYKRVSTDKWSSEIHAFNNGQSIEITVNPLPSGGYLLTYTDVTDRVVAESRIFQLAHHDSLTDLPNRANVRATLDEAIERAKNEDYQFGIMYLDLDGFKEINDTLGHIAGDAVLKCVSRRLKDMISEDVVIGRLGGDEFLIVVDRPTDEEELCDMAQNICDILWKQLTINQHDLNIDASVGIALGPSSDYCAETLMQFADLALYRAKTDKKSKYRIFETQMDVEVRERRRVATDLRRAISRTELEVHYQPQVSFINGEVQGYEALVRWQHPELGHIPPDRFIAIAEETGQISEIGRWVLERACQEATTWQNDEKIAVNVSSHQLRSLRFVDMVETAIINSGIDPRRLELEITESVLVQNPEMTMEIIHNINKMGVAVALDDFGTGYSSLSYLAKYKFQKIKIDRSFVQGIGGNAECNAIIDSIVSLGRSLNTIVTAEGVEEIWQLSQLQSAGCDQGQGFLFGKPAKDVDEFNKGSDRQIQMVLNAQHWNRRETRCLS</sequence>
<dbReference type="InterPro" id="IPR052155">
    <property type="entry name" value="Biofilm_reg_signaling"/>
</dbReference>
<keyword evidence="1" id="KW-0175">Coiled coil</keyword>
<dbReference type="InterPro" id="IPR001633">
    <property type="entry name" value="EAL_dom"/>
</dbReference>
<feature type="coiled-coil region" evidence="1">
    <location>
        <begin position="39"/>
        <end position="70"/>
    </location>
</feature>
<dbReference type="PROSITE" id="PS50883">
    <property type="entry name" value="EAL"/>
    <property type="match status" value="1"/>
</dbReference>
<reference evidence="4" key="2">
    <citation type="submission" date="2023-01" db="EMBL/GenBank/DDBJ databases">
        <title>Draft genome sequence of Maritalea porphyrae strain NBRC 107169.</title>
        <authorList>
            <person name="Sun Q."/>
            <person name="Mori K."/>
        </authorList>
    </citation>
    <scope>NUCLEOTIDE SEQUENCE</scope>
    <source>
        <strain evidence="4">NBRC 107169</strain>
    </source>
</reference>
<dbReference type="Gene3D" id="3.30.70.270">
    <property type="match status" value="1"/>
</dbReference>
<dbReference type="InterPro" id="IPR043128">
    <property type="entry name" value="Rev_trsase/Diguanyl_cyclase"/>
</dbReference>
<dbReference type="InterPro" id="IPR035965">
    <property type="entry name" value="PAS-like_dom_sf"/>
</dbReference>
<proteinExistence type="predicted"/>
<dbReference type="Pfam" id="PF00990">
    <property type="entry name" value="GGDEF"/>
    <property type="match status" value="1"/>
</dbReference>
<evidence type="ECO:0000313" key="4">
    <source>
        <dbReference type="EMBL" id="GLQ16018.1"/>
    </source>
</evidence>
<dbReference type="CDD" id="cd01949">
    <property type="entry name" value="GGDEF"/>
    <property type="match status" value="1"/>
</dbReference>
<dbReference type="PANTHER" id="PTHR44757">
    <property type="entry name" value="DIGUANYLATE CYCLASE DGCP"/>
    <property type="match status" value="1"/>
</dbReference>
<dbReference type="SUPFAM" id="SSF141868">
    <property type="entry name" value="EAL domain-like"/>
    <property type="match status" value="1"/>
</dbReference>
<dbReference type="InterPro" id="IPR000160">
    <property type="entry name" value="GGDEF_dom"/>
</dbReference>
<dbReference type="EMBL" id="BSNI01000001">
    <property type="protein sequence ID" value="GLQ16018.1"/>
    <property type="molecule type" value="Genomic_DNA"/>
</dbReference>
<dbReference type="CDD" id="cd01948">
    <property type="entry name" value="EAL"/>
    <property type="match status" value="1"/>
</dbReference>
<dbReference type="InterPro" id="IPR035919">
    <property type="entry name" value="EAL_sf"/>
</dbReference>
<dbReference type="InterPro" id="IPR029787">
    <property type="entry name" value="Nucleotide_cyclase"/>
</dbReference>
<evidence type="ECO:0000313" key="5">
    <source>
        <dbReference type="Proteomes" id="UP001161405"/>
    </source>
</evidence>
<dbReference type="SUPFAM" id="SSF55073">
    <property type="entry name" value="Nucleotide cyclase"/>
    <property type="match status" value="1"/>
</dbReference>
<dbReference type="Proteomes" id="UP001161405">
    <property type="component" value="Unassembled WGS sequence"/>
</dbReference>
<evidence type="ECO:0008006" key="6">
    <source>
        <dbReference type="Google" id="ProtNLM"/>
    </source>
</evidence>
<organism evidence="4 5">
    <name type="scientific">Maritalea porphyrae</name>
    <dbReference type="NCBI Taxonomy" id="880732"/>
    <lineage>
        <taxon>Bacteria</taxon>
        <taxon>Pseudomonadati</taxon>
        <taxon>Pseudomonadota</taxon>
        <taxon>Alphaproteobacteria</taxon>
        <taxon>Hyphomicrobiales</taxon>
        <taxon>Devosiaceae</taxon>
        <taxon>Maritalea</taxon>
    </lineage>
</organism>
<keyword evidence="5" id="KW-1185">Reference proteome</keyword>
<name>A0ABQ5UL82_9HYPH</name>
<dbReference type="SMART" id="SM00052">
    <property type="entry name" value="EAL"/>
    <property type="match status" value="1"/>
</dbReference>
<dbReference type="SMART" id="SM00267">
    <property type="entry name" value="GGDEF"/>
    <property type="match status" value="1"/>
</dbReference>
<feature type="domain" description="EAL" evidence="2">
    <location>
        <begin position="370"/>
        <end position="620"/>
    </location>
</feature>
<dbReference type="NCBIfam" id="TIGR00254">
    <property type="entry name" value="GGDEF"/>
    <property type="match status" value="1"/>
</dbReference>
<protein>
    <recommendedName>
        <fullName evidence="6">EAL domain-containing protein</fullName>
    </recommendedName>
</protein>
<dbReference type="RefSeq" id="WP_284361265.1">
    <property type="nucleotide sequence ID" value="NZ_BSNI01000001.1"/>
</dbReference>
<dbReference type="SUPFAM" id="SSF55785">
    <property type="entry name" value="PYP-like sensor domain (PAS domain)"/>
    <property type="match status" value="1"/>
</dbReference>
<evidence type="ECO:0000259" key="3">
    <source>
        <dbReference type="PROSITE" id="PS50887"/>
    </source>
</evidence>
<accession>A0ABQ5UL82</accession>
<comment type="caution">
    <text evidence="4">The sequence shown here is derived from an EMBL/GenBank/DDBJ whole genome shotgun (WGS) entry which is preliminary data.</text>
</comment>
<dbReference type="PROSITE" id="PS50887">
    <property type="entry name" value="GGDEF"/>
    <property type="match status" value="1"/>
</dbReference>
<evidence type="ECO:0000256" key="1">
    <source>
        <dbReference type="SAM" id="Coils"/>
    </source>
</evidence>
<feature type="domain" description="GGDEF" evidence="3">
    <location>
        <begin position="228"/>
        <end position="361"/>
    </location>
</feature>
<dbReference type="PANTHER" id="PTHR44757:SF2">
    <property type="entry name" value="BIOFILM ARCHITECTURE MAINTENANCE PROTEIN MBAA"/>
    <property type="match status" value="1"/>
</dbReference>
<dbReference type="Gene3D" id="3.20.20.450">
    <property type="entry name" value="EAL domain"/>
    <property type="match status" value="1"/>
</dbReference>
<gene>
    <name evidence="4" type="ORF">GCM10007879_02670</name>
</gene>
<evidence type="ECO:0000259" key="2">
    <source>
        <dbReference type="PROSITE" id="PS50883"/>
    </source>
</evidence>
<dbReference type="Gene3D" id="3.30.450.20">
    <property type="entry name" value="PAS domain"/>
    <property type="match status" value="1"/>
</dbReference>